<evidence type="ECO:0000256" key="3">
    <source>
        <dbReference type="PROSITE-ProRule" id="PRU00339"/>
    </source>
</evidence>
<evidence type="ECO:0000313" key="6">
    <source>
        <dbReference type="Proteomes" id="UP000011083"/>
    </source>
</evidence>
<dbReference type="InterPro" id="IPR019734">
    <property type="entry name" value="TPR_rpt"/>
</dbReference>
<feature type="compositionally biased region" description="Basic and acidic residues" evidence="4">
    <location>
        <begin position="15"/>
        <end position="24"/>
    </location>
</feature>
<name>L8HJQ2_ACACF</name>
<dbReference type="InterPro" id="IPR011990">
    <property type="entry name" value="TPR-like_helical_dom_sf"/>
</dbReference>
<feature type="repeat" description="TPR" evidence="3">
    <location>
        <begin position="135"/>
        <end position="168"/>
    </location>
</feature>
<evidence type="ECO:0000256" key="4">
    <source>
        <dbReference type="SAM" id="MobiDB-lite"/>
    </source>
</evidence>
<dbReference type="PANTHER" id="PTHR44943">
    <property type="entry name" value="CELLULOSE SYNTHASE OPERON PROTEIN C"/>
    <property type="match status" value="1"/>
</dbReference>
<organism evidence="5 6">
    <name type="scientific">Acanthamoeba castellanii (strain ATCC 30010 / Neff)</name>
    <dbReference type="NCBI Taxonomy" id="1257118"/>
    <lineage>
        <taxon>Eukaryota</taxon>
        <taxon>Amoebozoa</taxon>
        <taxon>Discosea</taxon>
        <taxon>Longamoebia</taxon>
        <taxon>Centramoebida</taxon>
        <taxon>Acanthamoebidae</taxon>
        <taxon>Acanthamoeba</taxon>
    </lineage>
</organism>
<sequence>MEKNINKLNNEDEADKNSRRRNDSAEAASDVAGGSSCIGLYEAAAPIINRNTYQILLTGQVANNAIAELQRIEGELARIKESDQADKVAGEATQIVTRLETLGKELKITVIEDEGQQIELPENEDEKKLFTKLKAEGLYLCGDALLCLGRHQEALSYLDRVIEMRPNHIDALLARGEVYMDLGDDKSAMRDFNEVRFWDPNNPDALFYAASLLRKTMKKIAGDKQDLDNYFPPATPGGGDEATQSSQPEHKEQDSDLATK</sequence>
<protein>
    <submittedName>
        <fullName evidence="5">Tetratricopeptide repeat domain containing protein</fullName>
    </submittedName>
</protein>
<dbReference type="PROSITE" id="PS50005">
    <property type="entry name" value="TPR"/>
    <property type="match status" value="2"/>
</dbReference>
<dbReference type="Gene3D" id="1.25.40.10">
    <property type="entry name" value="Tetratricopeptide repeat domain"/>
    <property type="match status" value="1"/>
</dbReference>
<dbReference type="KEGG" id="acan:ACA1_175900"/>
<gene>
    <name evidence="5" type="ORF">ACA1_175900</name>
</gene>
<dbReference type="SMART" id="SM00028">
    <property type="entry name" value="TPR"/>
    <property type="match status" value="2"/>
</dbReference>
<reference evidence="5 6" key="1">
    <citation type="journal article" date="2013" name="Genome Biol.">
        <title>Genome of Acanthamoeba castellanii highlights extensive lateral gene transfer and early evolution of tyrosine kinase signaling.</title>
        <authorList>
            <person name="Clarke M."/>
            <person name="Lohan A.J."/>
            <person name="Liu B."/>
            <person name="Lagkouvardos I."/>
            <person name="Roy S."/>
            <person name="Zafar N."/>
            <person name="Bertelli C."/>
            <person name="Schilde C."/>
            <person name="Kianianmomeni A."/>
            <person name="Burglin T.R."/>
            <person name="Frech C."/>
            <person name="Turcotte B."/>
            <person name="Kopec K.O."/>
            <person name="Synnott J.M."/>
            <person name="Choo C."/>
            <person name="Paponov I."/>
            <person name="Finkler A."/>
            <person name="Soon Heng Tan C."/>
            <person name="Hutchins A.P."/>
            <person name="Weinmeier T."/>
            <person name="Rattei T."/>
            <person name="Chu J.S."/>
            <person name="Gimenez G."/>
            <person name="Irimia M."/>
            <person name="Rigden D.J."/>
            <person name="Fitzpatrick D.A."/>
            <person name="Lorenzo-Morales J."/>
            <person name="Bateman A."/>
            <person name="Chiu C.H."/>
            <person name="Tang P."/>
            <person name="Hegemann P."/>
            <person name="Fromm H."/>
            <person name="Raoult D."/>
            <person name="Greub G."/>
            <person name="Miranda-Saavedra D."/>
            <person name="Chen N."/>
            <person name="Nash P."/>
            <person name="Ginger M.L."/>
            <person name="Horn M."/>
            <person name="Schaap P."/>
            <person name="Caler L."/>
            <person name="Loftus B."/>
        </authorList>
    </citation>
    <scope>NUCLEOTIDE SEQUENCE [LARGE SCALE GENOMIC DNA]</scope>
    <source>
        <strain evidence="5 6">Neff</strain>
    </source>
</reference>
<dbReference type="PANTHER" id="PTHR44943:SF8">
    <property type="entry name" value="TPR REPEAT-CONTAINING PROTEIN MJ0263"/>
    <property type="match status" value="1"/>
</dbReference>
<keyword evidence="6" id="KW-1185">Reference proteome</keyword>
<dbReference type="Proteomes" id="UP000011083">
    <property type="component" value="Unassembled WGS sequence"/>
</dbReference>
<accession>L8HJQ2</accession>
<feature type="region of interest" description="Disordered" evidence="4">
    <location>
        <begin position="224"/>
        <end position="260"/>
    </location>
</feature>
<feature type="compositionally biased region" description="Basic and acidic residues" evidence="4">
    <location>
        <begin position="248"/>
        <end position="260"/>
    </location>
</feature>
<feature type="region of interest" description="Disordered" evidence="4">
    <location>
        <begin position="1"/>
        <end position="31"/>
    </location>
</feature>
<feature type="repeat" description="TPR" evidence="3">
    <location>
        <begin position="169"/>
        <end position="202"/>
    </location>
</feature>
<evidence type="ECO:0000256" key="1">
    <source>
        <dbReference type="ARBA" id="ARBA00022737"/>
    </source>
</evidence>
<proteinExistence type="predicted"/>
<keyword evidence="2 3" id="KW-0802">TPR repeat</keyword>
<dbReference type="RefSeq" id="XP_004356813.1">
    <property type="nucleotide sequence ID" value="XM_004356760.1"/>
</dbReference>
<dbReference type="Pfam" id="PF14559">
    <property type="entry name" value="TPR_19"/>
    <property type="match status" value="1"/>
</dbReference>
<evidence type="ECO:0000256" key="2">
    <source>
        <dbReference type="ARBA" id="ARBA00022803"/>
    </source>
</evidence>
<keyword evidence="1" id="KW-0677">Repeat</keyword>
<dbReference type="EMBL" id="KB007811">
    <property type="protein sequence ID" value="ELR24913.1"/>
    <property type="molecule type" value="Genomic_DNA"/>
</dbReference>
<evidence type="ECO:0000313" key="5">
    <source>
        <dbReference type="EMBL" id="ELR24913.1"/>
    </source>
</evidence>
<dbReference type="OrthoDB" id="1926212at2759"/>
<dbReference type="GeneID" id="14925947"/>
<dbReference type="SUPFAM" id="SSF48452">
    <property type="entry name" value="TPR-like"/>
    <property type="match status" value="1"/>
</dbReference>
<dbReference type="InterPro" id="IPR051685">
    <property type="entry name" value="Ycf3/AcsC/BcsC/TPR_MFPF"/>
</dbReference>
<dbReference type="AlphaFoldDB" id="L8HJQ2"/>
<dbReference type="VEuPathDB" id="AmoebaDB:ACA1_175900"/>